<keyword evidence="2" id="KW-0902">Two-component regulatory system</keyword>
<dbReference type="Proteomes" id="UP000007039">
    <property type="component" value="Chromosome"/>
</dbReference>
<protein>
    <submittedName>
        <fullName evidence="5">Response regulator receiver protein</fullName>
    </submittedName>
</protein>
<dbReference type="OrthoDB" id="9800897at2"/>
<dbReference type="Gene3D" id="3.40.50.2300">
    <property type="match status" value="1"/>
</dbReference>
<dbReference type="AlphaFoldDB" id="E4TG14"/>
<evidence type="ECO:0000313" key="5">
    <source>
        <dbReference type="EMBL" id="ADR18564.1"/>
    </source>
</evidence>
<evidence type="ECO:0000313" key="6">
    <source>
        <dbReference type="Proteomes" id="UP000007039"/>
    </source>
</evidence>
<dbReference type="HOGENOM" id="CLU_000445_69_17_0"/>
<dbReference type="SUPFAM" id="SSF52172">
    <property type="entry name" value="CheY-like"/>
    <property type="match status" value="1"/>
</dbReference>
<dbReference type="InterPro" id="IPR011006">
    <property type="entry name" value="CheY-like_superfamily"/>
</dbReference>
<keyword evidence="6" id="KW-1185">Reference proteome</keyword>
<dbReference type="STRING" id="768670.Calni_0653"/>
<name>E4TG14_CALNY</name>
<sequence>MAKILVADDSITEREFIRKILVGEGHEVVTVEDGDKAIEKLRADKFDCILLDVVMPGKNGFQICRDIKKDDFTKNIPVILITSKGQDSDKFWGMKQGADDYLVKPVSEEQIISAIKKFLK</sequence>
<dbReference type="SMART" id="SM00448">
    <property type="entry name" value="REC"/>
    <property type="match status" value="1"/>
</dbReference>
<dbReference type="EMBL" id="CP002347">
    <property type="protein sequence ID" value="ADR18564.1"/>
    <property type="molecule type" value="Genomic_DNA"/>
</dbReference>
<evidence type="ECO:0000259" key="4">
    <source>
        <dbReference type="PROSITE" id="PS50110"/>
    </source>
</evidence>
<dbReference type="InterPro" id="IPR050595">
    <property type="entry name" value="Bact_response_regulator"/>
</dbReference>
<dbReference type="PANTHER" id="PTHR44591:SF14">
    <property type="entry name" value="PROTEIN PILG"/>
    <property type="match status" value="1"/>
</dbReference>
<evidence type="ECO:0000256" key="3">
    <source>
        <dbReference type="PROSITE-ProRule" id="PRU00169"/>
    </source>
</evidence>
<organism evidence="5 6">
    <name type="scientific">Calditerrivibrio nitroreducens (strain DSM 19672 / NBRC 101217 / Yu37-1)</name>
    <dbReference type="NCBI Taxonomy" id="768670"/>
    <lineage>
        <taxon>Bacteria</taxon>
        <taxon>Pseudomonadati</taxon>
        <taxon>Deferribacterota</taxon>
        <taxon>Deferribacteres</taxon>
        <taxon>Deferribacterales</taxon>
        <taxon>Calditerrivibrionaceae</taxon>
    </lineage>
</organism>
<gene>
    <name evidence="5" type="ordered locus">Calni_0653</name>
</gene>
<evidence type="ECO:0000256" key="1">
    <source>
        <dbReference type="ARBA" id="ARBA00022553"/>
    </source>
</evidence>
<reference evidence="5 6" key="2">
    <citation type="journal article" date="2011" name="Stand. Genomic Sci.">
        <title>Complete genome sequence of Calditerrivibrio nitroreducens type strain (Yu37-1).</title>
        <authorList>
            <person name="Pitluck S."/>
            <person name="Sikorski J."/>
            <person name="Zeytun A."/>
            <person name="Lapidus A."/>
            <person name="Nolan M."/>
            <person name="Lucas S."/>
            <person name="Hammon N."/>
            <person name="Deshpande S."/>
            <person name="Cheng J.F."/>
            <person name="Tapia R."/>
            <person name="Han C."/>
            <person name="Goodwin L."/>
            <person name="Liolios K."/>
            <person name="Pagani I."/>
            <person name="Ivanova N."/>
            <person name="Mavromatis K."/>
            <person name="Pati A."/>
            <person name="Chen A."/>
            <person name="Palaniappan K."/>
            <person name="Hauser L."/>
            <person name="Chang Y.J."/>
            <person name="Jeffries C.D."/>
            <person name="Detter J.C."/>
            <person name="Brambilla E."/>
            <person name="Djao O.D."/>
            <person name="Rohde M."/>
            <person name="Spring S."/>
            <person name="Goker M."/>
            <person name="Woyke T."/>
            <person name="Bristow J."/>
            <person name="Eisen J.A."/>
            <person name="Markowitz V."/>
            <person name="Hugenholtz P."/>
            <person name="Kyrpides N.C."/>
            <person name="Klenk H.P."/>
            <person name="Land M."/>
        </authorList>
    </citation>
    <scope>NUCLEOTIDE SEQUENCE [LARGE SCALE GENOMIC DNA]</scope>
    <source>
        <strain evidence="6">DSM 19672 / NBRC 101217 / Yu37-1</strain>
    </source>
</reference>
<dbReference type="Pfam" id="PF00072">
    <property type="entry name" value="Response_reg"/>
    <property type="match status" value="1"/>
</dbReference>
<evidence type="ECO:0000256" key="2">
    <source>
        <dbReference type="ARBA" id="ARBA00023012"/>
    </source>
</evidence>
<dbReference type="CDD" id="cd17574">
    <property type="entry name" value="REC_OmpR"/>
    <property type="match status" value="1"/>
</dbReference>
<dbReference type="PROSITE" id="PS50110">
    <property type="entry name" value="RESPONSE_REGULATORY"/>
    <property type="match status" value="1"/>
</dbReference>
<dbReference type="KEGG" id="cni:Calni_0653"/>
<accession>E4TG14</accession>
<reference key="1">
    <citation type="submission" date="2010-11" db="EMBL/GenBank/DDBJ databases">
        <title>The complete genome of chromosome of Calditerrivibrio nitroreducens DSM 19672.</title>
        <authorList>
            <consortium name="US DOE Joint Genome Institute (JGI-PGF)"/>
            <person name="Lucas S."/>
            <person name="Copeland A."/>
            <person name="Lapidus A."/>
            <person name="Bruce D."/>
            <person name="Goodwin L."/>
            <person name="Pitluck S."/>
            <person name="Kyrpides N."/>
            <person name="Mavromatis K."/>
            <person name="Ivanova N."/>
            <person name="Mikhailova N."/>
            <person name="Zeytun A."/>
            <person name="Brettin T."/>
            <person name="Detter J.C."/>
            <person name="Tapia R."/>
            <person name="Han C."/>
            <person name="Land M."/>
            <person name="Hauser L."/>
            <person name="Markowitz V."/>
            <person name="Cheng J.-F."/>
            <person name="Hugenholtz P."/>
            <person name="Woyke T."/>
            <person name="Wu D."/>
            <person name="Spring S."/>
            <person name="Schroeder M."/>
            <person name="Brambilla E."/>
            <person name="Klenk H.-P."/>
            <person name="Eisen J.A."/>
        </authorList>
    </citation>
    <scope>NUCLEOTIDE SEQUENCE [LARGE SCALE GENOMIC DNA]</scope>
    <source>
        <strain>DSM 19672</strain>
    </source>
</reference>
<proteinExistence type="predicted"/>
<dbReference type="GO" id="GO:0000160">
    <property type="term" value="P:phosphorelay signal transduction system"/>
    <property type="evidence" value="ECO:0007669"/>
    <property type="project" value="UniProtKB-KW"/>
</dbReference>
<dbReference type="InterPro" id="IPR001789">
    <property type="entry name" value="Sig_transdc_resp-reg_receiver"/>
</dbReference>
<feature type="domain" description="Response regulatory" evidence="4">
    <location>
        <begin position="3"/>
        <end position="119"/>
    </location>
</feature>
<keyword evidence="1 3" id="KW-0597">Phosphoprotein</keyword>
<dbReference type="eggNOG" id="COG0745">
    <property type="taxonomic scope" value="Bacteria"/>
</dbReference>
<dbReference type="RefSeq" id="WP_013450777.1">
    <property type="nucleotide sequence ID" value="NC_014758.1"/>
</dbReference>
<feature type="modified residue" description="4-aspartylphosphate" evidence="3">
    <location>
        <position position="52"/>
    </location>
</feature>
<dbReference type="PANTHER" id="PTHR44591">
    <property type="entry name" value="STRESS RESPONSE REGULATOR PROTEIN 1"/>
    <property type="match status" value="1"/>
</dbReference>